<sequence>MMRVIIFGATGMVGQSVLRECLIDPQVTAILVIGRSPVPAAYDKVIQIVHDDFLDFTSIGPELAGYDACFFCLGVSAAGMSEPAYRRVTYFTTMAAARELADRNPTMRFLYISGAGTDSTEHGRLMWARVKGETENAVLSLPFDGYALRPGYIQPRYGVQSKNRLYRNMYRVTGSLYPVLRRVAAKYVIGSDELARAMLSIAANGARQRILESADLLRRA</sequence>
<dbReference type="STRING" id="1090615.SAMN04515671_1218"/>
<dbReference type="PANTHER" id="PTHR14097">
    <property type="entry name" value="OXIDOREDUCTASE HTATIP2"/>
    <property type="match status" value="1"/>
</dbReference>
<dbReference type="Pfam" id="PF13460">
    <property type="entry name" value="NAD_binding_10"/>
    <property type="match status" value="1"/>
</dbReference>
<reference evidence="2 3" key="1">
    <citation type="submission" date="2016-10" db="EMBL/GenBank/DDBJ databases">
        <authorList>
            <person name="de Groot N.N."/>
        </authorList>
    </citation>
    <scope>NUCLEOTIDE SEQUENCE [LARGE SCALE GENOMIC DNA]</scope>
    <source>
        <strain evidence="3">P4-7,KCTC 19426,CECT 7604</strain>
    </source>
</reference>
<evidence type="ECO:0000259" key="1">
    <source>
        <dbReference type="Pfam" id="PF13460"/>
    </source>
</evidence>
<dbReference type="Gene3D" id="3.40.50.720">
    <property type="entry name" value="NAD(P)-binding Rossmann-like Domain"/>
    <property type="match status" value="1"/>
</dbReference>
<dbReference type="EMBL" id="LT629710">
    <property type="protein sequence ID" value="SDO52507.1"/>
    <property type="molecule type" value="Genomic_DNA"/>
</dbReference>
<accession>A0A1H0K9C2</accession>
<feature type="domain" description="NAD(P)-binding" evidence="1">
    <location>
        <begin position="8"/>
        <end position="126"/>
    </location>
</feature>
<dbReference type="PANTHER" id="PTHR14097:SF8">
    <property type="entry name" value="NAD(P)-BINDING DOMAIN-CONTAINING PROTEIN"/>
    <property type="match status" value="1"/>
</dbReference>
<proteinExistence type="predicted"/>
<evidence type="ECO:0000313" key="3">
    <source>
        <dbReference type="Proteomes" id="UP000198741"/>
    </source>
</evidence>
<keyword evidence="3" id="KW-1185">Reference proteome</keyword>
<dbReference type="AlphaFoldDB" id="A0A1H0K9C2"/>
<dbReference type="InterPro" id="IPR036291">
    <property type="entry name" value="NAD(P)-bd_dom_sf"/>
</dbReference>
<protein>
    <submittedName>
        <fullName evidence="2">NAD(P)H-binding</fullName>
    </submittedName>
</protein>
<gene>
    <name evidence="2" type="ORF">SAMN04515671_1218</name>
</gene>
<organism evidence="2 3">
    <name type="scientific">Nakamurella panacisegetis</name>
    <dbReference type="NCBI Taxonomy" id="1090615"/>
    <lineage>
        <taxon>Bacteria</taxon>
        <taxon>Bacillati</taxon>
        <taxon>Actinomycetota</taxon>
        <taxon>Actinomycetes</taxon>
        <taxon>Nakamurellales</taxon>
        <taxon>Nakamurellaceae</taxon>
        <taxon>Nakamurella</taxon>
    </lineage>
</organism>
<dbReference type="InterPro" id="IPR016040">
    <property type="entry name" value="NAD(P)-bd_dom"/>
</dbReference>
<name>A0A1H0K9C2_9ACTN</name>
<dbReference type="Proteomes" id="UP000198741">
    <property type="component" value="Chromosome I"/>
</dbReference>
<evidence type="ECO:0000313" key="2">
    <source>
        <dbReference type="EMBL" id="SDO52507.1"/>
    </source>
</evidence>
<dbReference type="SUPFAM" id="SSF51735">
    <property type="entry name" value="NAD(P)-binding Rossmann-fold domains"/>
    <property type="match status" value="1"/>
</dbReference>